<evidence type="ECO:0000313" key="3">
    <source>
        <dbReference type="Proteomes" id="UP000515369"/>
    </source>
</evidence>
<gene>
    <name evidence="2" type="ORF">H3H32_34545</name>
</gene>
<keyword evidence="1" id="KW-0812">Transmembrane</keyword>
<proteinExistence type="predicted"/>
<name>A0A7G5GVQ8_9BACT</name>
<reference evidence="2 3" key="1">
    <citation type="submission" date="2020-07" db="EMBL/GenBank/DDBJ databases">
        <title>Spirosoma foliorum sp. nov., isolated from the leaves on the Nejang mountain Korea, Republic of.</title>
        <authorList>
            <person name="Ho H."/>
            <person name="Lee Y.-J."/>
            <person name="Nurcahyanto D.-A."/>
            <person name="Kim S.-G."/>
        </authorList>
    </citation>
    <scope>NUCLEOTIDE SEQUENCE [LARGE SCALE GENOMIC DNA]</scope>
    <source>
        <strain evidence="2 3">PL0136</strain>
    </source>
</reference>
<organism evidence="2 3">
    <name type="scientific">Spirosoma foliorum</name>
    <dbReference type="NCBI Taxonomy" id="2710596"/>
    <lineage>
        <taxon>Bacteria</taxon>
        <taxon>Pseudomonadati</taxon>
        <taxon>Bacteroidota</taxon>
        <taxon>Cytophagia</taxon>
        <taxon>Cytophagales</taxon>
        <taxon>Cytophagaceae</taxon>
        <taxon>Spirosoma</taxon>
    </lineage>
</organism>
<keyword evidence="1" id="KW-0472">Membrane</keyword>
<evidence type="ECO:0000256" key="1">
    <source>
        <dbReference type="SAM" id="Phobius"/>
    </source>
</evidence>
<sequence length="407" mass="45940">MSEQTDKPLHDWVRQSMDAYRPDYNPTDWVALQRTLRRRLWMRWSMWGSGSLVLLGFLSWFILRQPMDKIAYANKVTSTNKTPQREENQATAIPSVVSSLPSDLAQHKLVPTLSKRNPAKAMQSAESGTVHLPNLLLSLSDIKSQPTNLTDKIHYSQPVAFSPEETTIKQQILTGDFGSDSTSYQALARNLRAWPEAVIVCDLTTSMYPYTTQLFAWFKKNARNPDIKGLVFFTDCDSLGQQTRPGGPAGRMFITHELNPTQGLPVLVEAARNTIQNKDDAENDIEALLKAQQAFPDAKHLILIADNMSAVKDMALLANVRKPVHVVLCGTTGSDTTLAFQPNYYTIASQTRGSLHTLEDDLIPSRLSKSTTLRVGSVYYRYRPRTKQFKPTPFNHRPRNFLGFLWL</sequence>
<dbReference type="AlphaFoldDB" id="A0A7G5GVQ8"/>
<accession>A0A7G5GVQ8</accession>
<feature type="transmembrane region" description="Helical" evidence="1">
    <location>
        <begin position="44"/>
        <end position="63"/>
    </location>
</feature>
<evidence type="ECO:0000313" key="2">
    <source>
        <dbReference type="EMBL" id="QMW02950.1"/>
    </source>
</evidence>
<keyword evidence="1" id="KW-1133">Transmembrane helix</keyword>
<keyword evidence="3" id="KW-1185">Reference proteome</keyword>
<dbReference type="EMBL" id="CP059732">
    <property type="protein sequence ID" value="QMW02950.1"/>
    <property type="molecule type" value="Genomic_DNA"/>
</dbReference>
<dbReference type="KEGG" id="sfol:H3H32_34545"/>
<dbReference type="RefSeq" id="WP_182460242.1">
    <property type="nucleotide sequence ID" value="NZ_CP059732.1"/>
</dbReference>
<dbReference type="Proteomes" id="UP000515369">
    <property type="component" value="Chromosome"/>
</dbReference>
<protein>
    <submittedName>
        <fullName evidence="2">Uncharacterized protein</fullName>
    </submittedName>
</protein>